<proteinExistence type="evidence at transcript level"/>
<name>A0A0K8TRR3_TABBR</name>
<protein>
    <submittedName>
        <fullName evidence="3">Putative basic-leucine zipper transcription factor s-like protein</fullName>
    </submittedName>
</protein>
<accession>A0A0K8TRR3</accession>
<feature type="domain" description="BZIP" evidence="2">
    <location>
        <begin position="337"/>
        <end position="350"/>
    </location>
</feature>
<evidence type="ECO:0000259" key="2">
    <source>
        <dbReference type="PROSITE" id="PS00036"/>
    </source>
</evidence>
<dbReference type="EMBL" id="GDAI01000757">
    <property type="protein sequence ID" value="JAI16846.1"/>
    <property type="molecule type" value="mRNA"/>
</dbReference>
<organism evidence="3">
    <name type="scientific">Tabanus bromius</name>
    <name type="common">Band-eyed brown horse fly</name>
    <dbReference type="NCBI Taxonomy" id="304241"/>
    <lineage>
        <taxon>Eukaryota</taxon>
        <taxon>Metazoa</taxon>
        <taxon>Ecdysozoa</taxon>
        <taxon>Arthropoda</taxon>
        <taxon>Hexapoda</taxon>
        <taxon>Insecta</taxon>
        <taxon>Pterygota</taxon>
        <taxon>Neoptera</taxon>
        <taxon>Endopterygota</taxon>
        <taxon>Diptera</taxon>
        <taxon>Brachycera</taxon>
        <taxon>Tabanomorpha</taxon>
        <taxon>Tabanoidea</taxon>
        <taxon>Tabanidae</taxon>
        <taxon>Tabanus</taxon>
    </lineage>
</organism>
<dbReference type="InterPro" id="IPR004827">
    <property type="entry name" value="bZIP"/>
</dbReference>
<evidence type="ECO:0000256" key="1">
    <source>
        <dbReference type="SAM" id="MobiDB-lite"/>
    </source>
</evidence>
<dbReference type="Pfam" id="PF07716">
    <property type="entry name" value="bZIP_2"/>
    <property type="match status" value="1"/>
</dbReference>
<sequence>ISYLEDLKINGFQNSMETSEDISTFQEEDMMAEGQLSRHPSPVKTFDDLIKFILDEDADHEIGIEHSTMNSDLYNNITAMDITSDVLTDSQRSDMSLLHDFGTEQKFVAEQLLQPMTINYETLDEGDMQQWASFNLDEIIENNSKTNNILSEDLSGSQVDVLNLYLNSSKENIGNYENIGSNLEDPESGIDINDIFLERNISSVLGLSNSATTSQHPVDSYFTSAPTVSPVKLAFGNPSEELTLQEPHTEFNSNILLPYSVCDIQETPVSSNAPGYNAVPSSTTGTAYEELEPKLTPPTTKSKPLTKRGRPSTKPVAPAPKILEQFSEEEQRILIQKFKNNEASRESRMKKKEQEQRNESERDDLLKRNKSLQRKKARIEEFLKQINEEFVRIYK</sequence>
<feature type="region of interest" description="Disordered" evidence="1">
    <location>
        <begin position="273"/>
        <end position="321"/>
    </location>
</feature>
<dbReference type="GO" id="GO:0003700">
    <property type="term" value="F:DNA-binding transcription factor activity"/>
    <property type="evidence" value="ECO:0007669"/>
    <property type="project" value="InterPro"/>
</dbReference>
<feature type="compositionally biased region" description="Polar residues" evidence="1">
    <location>
        <begin position="273"/>
        <end position="286"/>
    </location>
</feature>
<evidence type="ECO:0000313" key="3">
    <source>
        <dbReference type="EMBL" id="JAI16846.1"/>
    </source>
</evidence>
<feature type="region of interest" description="Disordered" evidence="1">
    <location>
        <begin position="339"/>
        <end position="369"/>
    </location>
</feature>
<feature type="non-terminal residue" evidence="3">
    <location>
        <position position="1"/>
    </location>
</feature>
<dbReference type="PROSITE" id="PS00036">
    <property type="entry name" value="BZIP_BASIC"/>
    <property type="match status" value="1"/>
</dbReference>
<feature type="compositionally biased region" description="Basic and acidic residues" evidence="1">
    <location>
        <begin position="339"/>
        <end position="367"/>
    </location>
</feature>
<reference evidence="3" key="1">
    <citation type="journal article" date="2015" name="Insect Biochem. Mol. Biol.">
        <title>An insight into the sialome of the horse fly, Tabanus bromius.</title>
        <authorList>
            <person name="Ribeiro J.M."/>
            <person name="Kazimirova M."/>
            <person name="Takac P."/>
            <person name="Andersen J.F."/>
            <person name="Francischetti I.M."/>
        </authorList>
    </citation>
    <scope>NUCLEOTIDE SEQUENCE</scope>
</reference>
<dbReference type="AlphaFoldDB" id="A0A0K8TRR3"/>